<dbReference type="EMBL" id="JBEHZE010000001">
    <property type="protein sequence ID" value="MEX6632492.1"/>
    <property type="molecule type" value="Genomic_DNA"/>
</dbReference>
<accession>A0ABV3Z581</accession>
<dbReference type="NCBIfam" id="TIGR01444">
    <property type="entry name" value="fkbM_fam"/>
    <property type="match status" value="1"/>
</dbReference>
<dbReference type="InterPro" id="IPR053188">
    <property type="entry name" value="FkbM_Methyltransferase"/>
</dbReference>
<keyword evidence="4" id="KW-1185">Reference proteome</keyword>
<evidence type="ECO:0000313" key="3">
    <source>
        <dbReference type="EMBL" id="MEX6632492.1"/>
    </source>
</evidence>
<dbReference type="GO" id="GO:0032259">
    <property type="term" value="P:methylation"/>
    <property type="evidence" value="ECO:0007669"/>
    <property type="project" value="UniProtKB-KW"/>
</dbReference>
<feature type="coiled-coil region" evidence="1">
    <location>
        <begin position="199"/>
        <end position="233"/>
    </location>
</feature>
<sequence length="272" mass="29874">MSDNAQKNFDTIVHLGAGRDTNGQQADYGARRIILVEANPDAADVLAARNAKRSHVTVLPKAVAGSVGTRVLNVLNLQSASSLNTPTGLKKLYPNIEIVKTIPVNTLAADNFIQELGLGETQRHLLVIDTPGVEYEILQSLIDSKLLTQFTRVHIHSTENQLYEGAKTTREIGPLLSKQGFSTSIDASTPDHPIIKAELSQFYAELVKTRAELAEAKAEIARLEKESGIEIARLERIVQEAHYRSELTNSELVKTDAQLELIKDFLSRNKAS</sequence>
<name>A0ABV3Z581_9PROT</name>
<evidence type="ECO:0000256" key="1">
    <source>
        <dbReference type="SAM" id="Coils"/>
    </source>
</evidence>
<keyword evidence="3" id="KW-0489">Methyltransferase</keyword>
<gene>
    <name evidence="3" type="ORF">ABFZ84_02930</name>
</gene>
<keyword evidence="1" id="KW-0175">Coiled coil</keyword>
<dbReference type="Proteomes" id="UP001560685">
    <property type="component" value="Unassembled WGS sequence"/>
</dbReference>
<dbReference type="InterPro" id="IPR029063">
    <property type="entry name" value="SAM-dependent_MTases_sf"/>
</dbReference>
<comment type="caution">
    <text evidence="3">The sequence shown here is derived from an EMBL/GenBank/DDBJ whole genome shotgun (WGS) entry which is preliminary data.</text>
</comment>
<dbReference type="PANTHER" id="PTHR36973">
    <property type="entry name" value="SLL1456 PROTEIN-RELATED"/>
    <property type="match status" value="1"/>
</dbReference>
<organism evidence="3 4">
    <name type="scientific">Hyphococcus lacteus</name>
    <dbReference type="NCBI Taxonomy" id="3143536"/>
    <lineage>
        <taxon>Bacteria</taxon>
        <taxon>Pseudomonadati</taxon>
        <taxon>Pseudomonadota</taxon>
        <taxon>Alphaproteobacteria</taxon>
        <taxon>Parvularculales</taxon>
        <taxon>Parvularculaceae</taxon>
        <taxon>Hyphococcus</taxon>
    </lineage>
</organism>
<proteinExistence type="predicted"/>
<protein>
    <submittedName>
        <fullName evidence="3">FkbM family methyltransferase</fullName>
    </submittedName>
</protein>
<dbReference type="Gene3D" id="3.40.50.150">
    <property type="entry name" value="Vaccinia Virus protein VP39"/>
    <property type="match status" value="1"/>
</dbReference>
<dbReference type="RefSeq" id="WP_369312416.1">
    <property type="nucleotide sequence ID" value="NZ_JBEHZE010000001.1"/>
</dbReference>
<evidence type="ECO:0000313" key="4">
    <source>
        <dbReference type="Proteomes" id="UP001560685"/>
    </source>
</evidence>
<dbReference type="PANTHER" id="PTHR36973:SF4">
    <property type="entry name" value="NODULATION PROTEIN"/>
    <property type="match status" value="1"/>
</dbReference>
<keyword evidence="3" id="KW-0808">Transferase</keyword>
<dbReference type="SUPFAM" id="SSF53335">
    <property type="entry name" value="S-adenosyl-L-methionine-dependent methyltransferases"/>
    <property type="match status" value="1"/>
</dbReference>
<dbReference type="GO" id="GO:0008168">
    <property type="term" value="F:methyltransferase activity"/>
    <property type="evidence" value="ECO:0007669"/>
    <property type="project" value="UniProtKB-KW"/>
</dbReference>
<dbReference type="InterPro" id="IPR006342">
    <property type="entry name" value="FkbM_mtfrase"/>
</dbReference>
<dbReference type="Pfam" id="PF05050">
    <property type="entry name" value="Methyltransf_21"/>
    <property type="match status" value="1"/>
</dbReference>
<evidence type="ECO:0000259" key="2">
    <source>
        <dbReference type="Pfam" id="PF05050"/>
    </source>
</evidence>
<reference evidence="3 4" key="1">
    <citation type="submission" date="2024-05" db="EMBL/GenBank/DDBJ databases">
        <title>Three bacterial strains, DH-69, EH-24, and ECK-19 isolated from coastal sediments.</title>
        <authorList>
            <person name="Ye Y.-Q."/>
            <person name="Du Z.-J."/>
        </authorList>
    </citation>
    <scope>NUCLEOTIDE SEQUENCE [LARGE SCALE GENOMIC DNA]</scope>
    <source>
        <strain evidence="3 4">ECK-19</strain>
    </source>
</reference>
<feature type="domain" description="Methyltransferase FkbM" evidence="2">
    <location>
        <begin position="31"/>
        <end position="182"/>
    </location>
</feature>